<keyword evidence="3" id="KW-1185">Reference proteome</keyword>
<accession>B9TQ55</accession>
<sequence>RLAGGLDRAVHRFGAGHSGLDHPHHHRRGDRRGHGTPRLGRPLGCRRQRHRRLGDHHPRLGGSGRAVLPADDIVLRRGPEPPRQS</sequence>
<feature type="compositionally biased region" description="Basic and acidic residues" evidence="1">
    <location>
        <begin position="73"/>
        <end position="85"/>
    </location>
</feature>
<protein>
    <submittedName>
        <fullName evidence="2">Uncharacterized protein</fullName>
    </submittedName>
</protein>
<gene>
    <name evidence="2" type="ORF">RCOM_1976180</name>
</gene>
<dbReference type="AlphaFoldDB" id="B9TQ55"/>
<evidence type="ECO:0000256" key="1">
    <source>
        <dbReference type="SAM" id="MobiDB-lite"/>
    </source>
</evidence>
<feature type="region of interest" description="Disordered" evidence="1">
    <location>
        <begin position="1"/>
        <end position="85"/>
    </location>
</feature>
<feature type="compositionally biased region" description="Basic residues" evidence="1">
    <location>
        <begin position="23"/>
        <end position="35"/>
    </location>
</feature>
<name>B9TQ55_RICCO</name>
<evidence type="ECO:0000313" key="3">
    <source>
        <dbReference type="Proteomes" id="UP000008311"/>
    </source>
</evidence>
<evidence type="ECO:0000313" key="2">
    <source>
        <dbReference type="EMBL" id="EEF22008.1"/>
    </source>
</evidence>
<feature type="non-terminal residue" evidence="2">
    <location>
        <position position="1"/>
    </location>
</feature>
<dbReference type="EMBL" id="EQ998013">
    <property type="protein sequence ID" value="EEF22008.1"/>
    <property type="molecule type" value="Genomic_DNA"/>
</dbReference>
<reference evidence="3" key="1">
    <citation type="journal article" date="2010" name="Nat. Biotechnol.">
        <title>Draft genome sequence of the oilseed species Ricinus communis.</title>
        <authorList>
            <person name="Chan A.P."/>
            <person name="Crabtree J."/>
            <person name="Zhao Q."/>
            <person name="Lorenzi H."/>
            <person name="Orvis J."/>
            <person name="Puiu D."/>
            <person name="Melake-Berhan A."/>
            <person name="Jones K.M."/>
            <person name="Redman J."/>
            <person name="Chen G."/>
            <person name="Cahoon E.B."/>
            <person name="Gedil M."/>
            <person name="Stanke M."/>
            <person name="Haas B.J."/>
            <person name="Wortman J.R."/>
            <person name="Fraser-Liggett C.M."/>
            <person name="Ravel J."/>
            <person name="Rabinowicz P.D."/>
        </authorList>
    </citation>
    <scope>NUCLEOTIDE SEQUENCE [LARGE SCALE GENOMIC DNA]</scope>
    <source>
        <strain evidence="3">cv. Hale</strain>
    </source>
</reference>
<proteinExistence type="predicted"/>
<feature type="compositionally biased region" description="Basic residues" evidence="1">
    <location>
        <begin position="44"/>
        <end position="54"/>
    </location>
</feature>
<organism evidence="2 3">
    <name type="scientific">Ricinus communis</name>
    <name type="common">Castor bean</name>
    <dbReference type="NCBI Taxonomy" id="3988"/>
    <lineage>
        <taxon>Eukaryota</taxon>
        <taxon>Viridiplantae</taxon>
        <taxon>Streptophyta</taxon>
        <taxon>Embryophyta</taxon>
        <taxon>Tracheophyta</taxon>
        <taxon>Spermatophyta</taxon>
        <taxon>Magnoliopsida</taxon>
        <taxon>eudicotyledons</taxon>
        <taxon>Gunneridae</taxon>
        <taxon>Pentapetalae</taxon>
        <taxon>rosids</taxon>
        <taxon>fabids</taxon>
        <taxon>Malpighiales</taxon>
        <taxon>Euphorbiaceae</taxon>
        <taxon>Acalyphoideae</taxon>
        <taxon>Acalypheae</taxon>
        <taxon>Ricinus</taxon>
    </lineage>
</organism>
<dbReference type="InParanoid" id="B9TQ55"/>
<dbReference type="Proteomes" id="UP000008311">
    <property type="component" value="Unassembled WGS sequence"/>
</dbReference>